<gene>
    <name evidence="7" type="ORF">SAMN06265338_11188</name>
</gene>
<dbReference type="GO" id="GO:0005886">
    <property type="term" value="C:plasma membrane"/>
    <property type="evidence" value="ECO:0007669"/>
    <property type="project" value="UniProtKB-SubCell"/>
</dbReference>
<evidence type="ECO:0000256" key="3">
    <source>
        <dbReference type="ARBA" id="ARBA00022692"/>
    </source>
</evidence>
<feature type="transmembrane region" description="Helical" evidence="6">
    <location>
        <begin position="77"/>
        <end position="99"/>
    </location>
</feature>
<evidence type="ECO:0000256" key="4">
    <source>
        <dbReference type="ARBA" id="ARBA00022989"/>
    </source>
</evidence>
<keyword evidence="8" id="KW-1185">Reference proteome</keyword>
<dbReference type="RefSeq" id="WP_088521852.1">
    <property type="nucleotide sequence ID" value="NZ_FYDG01000011.1"/>
</dbReference>
<evidence type="ECO:0000256" key="2">
    <source>
        <dbReference type="ARBA" id="ARBA00022475"/>
    </source>
</evidence>
<protein>
    <submittedName>
        <fullName evidence="7">Cytochrome c oxidase subunit IV</fullName>
    </submittedName>
</protein>
<sequence>MTQTTPDLAARPEQDPQHSGRLFFIVWAWLFGLSALSWLVAYFGISGIPRWSLITVFMIAKAVLIVAVFMRLAWERLALVFAIVAPLLALIAFISALNFESAYIHSQRSNYQGGPTSP</sequence>
<evidence type="ECO:0000256" key="5">
    <source>
        <dbReference type="ARBA" id="ARBA00023136"/>
    </source>
</evidence>
<dbReference type="EMBL" id="FYDG01000011">
    <property type="protein sequence ID" value="SNB79658.1"/>
    <property type="molecule type" value="Genomic_DNA"/>
</dbReference>
<evidence type="ECO:0000313" key="8">
    <source>
        <dbReference type="Proteomes" id="UP000198418"/>
    </source>
</evidence>
<feature type="transmembrane region" description="Helical" evidence="6">
    <location>
        <begin position="51"/>
        <end position="70"/>
    </location>
</feature>
<reference evidence="8" key="1">
    <citation type="submission" date="2017-06" db="EMBL/GenBank/DDBJ databases">
        <authorList>
            <person name="Varghese N."/>
            <person name="Submissions S."/>
        </authorList>
    </citation>
    <scope>NUCLEOTIDE SEQUENCE [LARGE SCALE GENOMIC DNA]</scope>
    <source>
        <strain evidence="8">DSM 137</strain>
    </source>
</reference>
<dbReference type="OrthoDB" id="33240at2"/>
<keyword evidence="5 6" id="KW-0472">Membrane</keyword>
<organism evidence="7 8">
    <name type="scientific">Rhodoblastus acidophilus</name>
    <name type="common">Rhodopseudomonas acidophila</name>
    <dbReference type="NCBI Taxonomy" id="1074"/>
    <lineage>
        <taxon>Bacteria</taxon>
        <taxon>Pseudomonadati</taxon>
        <taxon>Pseudomonadota</taxon>
        <taxon>Alphaproteobacteria</taxon>
        <taxon>Hyphomicrobiales</taxon>
        <taxon>Rhodoblastaceae</taxon>
        <taxon>Rhodoblastus</taxon>
    </lineage>
</organism>
<evidence type="ECO:0000256" key="6">
    <source>
        <dbReference type="SAM" id="Phobius"/>
    </source>
</evidence>
<name>A0A212S3R4_RHOAC</name>
<keyword evidence="3 6" id="KW-0812">Transmembrane</keyword>
<dbReference type="InterPro" id="IPR005171">
    <property type="entry name" value="Cyt_c_oxidase_su4_prok"/>
</dbReference>
<evidence type="ECO:0000256" key="1">
    <source>
        <dbReference type="ARBA" id="ARBA00004651"/>
    </source>
</evidence>
<keyword evidence="2" id="KW-1003">Cell membrane</keyword>
<keyword evidence="4 6" id="KW-1133">Transmembrane helix</keyword>
<dbReference type="Pfam" id="PF03626">
    <property type="entry name" value="COX4_pro"/>
    <property type="match status" value="1"/>
</dbReference>
<evidence type="ECO:0000313" key="7">
    <source>
        <dbReference type="EMBL" id="SNB79658.1"/>
    </source>
</evidence>
<accession>A0A212S3R4</accession>
<dbReference type="AlphaFoldDB" id="A0A212S3R4"/>
<dbReference type="Proteomes" id="UP000198418">
    <property type="component" value="Unassembled WGS sequence"/>
</dbReference>
<comment type="subcellular location">
    <subcellularLocation>
        <location evidence="1">Cell membrane</location>
        <topology evidence="1">Multi-pass membrane protein</topology>
    </subcellularLocation>
</comment>
<feature type="transmembrane region" description="Helical" evidence="6">
    <location>
        <begin position="21"/>
        <end position="45"/>
    </location>
</feature>
<proteinExistence type="predicted"/>